<dbReference type="SUPFAM" id="SSF54695">
    <property type="entry name" value="POZ domain"/>
    <property type="match status" value="1"/>
</dbReference>
<protein>
    <recommendedName>
        <fullName evidence="5">BTB domain-containing protein</fullName>
    </recommendedName>
</protein>
<keyword evidence="4" id="KW-1185">Reference proteome</keyword>
<dbReference type="SMART" id="SM00225">
    <property type="entry name" value="BTB"/>
    <property type="match status" value="1"/>
</dbReference>
<feature type="non-terminal residue" evidence="3">
    <location>
        <position position="173"/>
    </location>
</feature>
<dbReference type="InterPro" id="IPR002083">
    <property type="entry name" value="MATH/TRAF_dom"/>
</dbReference>
<dbReference type="PANTHER" id="PTHR47022">
    <property type="entry name" value="BTB AND MATH DOMAIN-CONTAINING PROTEIN 36-RELATED"/>
    <property type="match status" value="1"/>
</dbReference>
<dbReference type="PANTHER" id="PTHR47022:SF1">
    <property type="entry name" value="BTB AND MATH DOMAIN-CONTAINING PROTEIN 36-RELATED"/>
    <property type="match status" value="1"/>
</dbReference>
<dbReference type="PROSITE" id="PS50097">
    <property type="entry name" value="BTB"/>
    <property type="match status" value="1"/>
</dbReference>
<dbReference type="Gene3D" id="3.30.710.10">
    <property type="entry name" value="Potassium Channel Kv1.1, Chain A"/>
    <property type="match status" value="1"/>
</dbReference>
<dbReference type="InterPro" id="IPR008974">
    <property type="entry name" value="TRAF-like"/>
</dbReference>
<gene>
    <name evidence="3" type="ORF">PENTCL1PPCAC_19706</name>
</gene>
<evidence type="ECO:0000313" key="3">
    <source>
        <dbReference type="EMBL" id="GMS97531.1"/>
    </source>
</evidence>
<feature type="domain" description="BTB" evidence="1">
    <location>
        <begin position="56"/>
        <end position="123"/>
    </location>
</feature>
<feature type="domain" description="MATH" evidence="2">
    <location>
        <begin position="1"/>
        <end position="32"/>
    </location>
</feature>
<sequence length="173" mass="20323">GKGFFKFLYFEDLLEKDKSYIDNDKLTIECRVRVEKSAGVRKRVILDFMEPTEGLSNIVLKIGERRINVARDILAAHSPVFATTFYGRFEERNKTEIELYDIVYEEFVDLLNVIYPSSFEITACNVHHILKLCDRFQVEVIVLDRIITYFSTTKKFEIVAKMTIAEQYMLQQL</sequence>
<evidence type="ECO:0008006" key="5">
    <source>
        <dbReference type="Google" id="ProtNLM"/>
    </source>
</evidence>
<dbReference type="Gene3D" id="2.60.210.10">
    <property type="entry name" value="Apoptosis, Tumor Necrosis Factor Receptor Associated Protein 2, Chain A"/>
    <property type="match status" value="1"/>
</dbReference>
<dbReference type="CDD" id="cd18186">
    <property type="entry name" value="BTB_POZ_ZBTB_KLHL-like"/>
    <property type="match status" value="1"/>
</dbReference>
<feature type="non-terminal residue" evidence="3">
    <location>
        <position position="1"/>
    </location>
</feature>
<comment type="caution">
    <text evidence="3">The sequence shown here is derived from an EMBL/GenBank/DDBJ whole genome shotgun (WGS) entry which is preliminary data.</text>
</comment>
<dbReference type="PROSITE" id="PS50144">
    <property type="entry name" value="MATH"/>
    <property type="match status" value="1"/>
</dbReference>
<proteinExistence type="predicted"/>
<evidence type="ECO:0000313" key="4">
    <source>
        <dbReference type="Proteomes" id="UP001432027"/>
    </source>
</evidence>
<dbReference type="EMBL" id="BTSX01000004">
    <property type="protein sequence ID" value="GMS97531.1"/>
    <property type="molecule type" value="Genomic_DNA"/>
</dbReference>
<accession>A0AAV5TT19</accession>
<dbReference type="InterPro" id="IPR000210">
    <property type="entry name" value="BTB/POZ_dom"/>
</dbReference>
<dbReference type="AlphaFoldDB" id="A0AAV5TT19"/>
<evidence type="ECO:0000259" key="2">
    <source>
        <dbReference type="PROSITE" id="PS50144"/>
    </source>
</evidence>
<name>A0AAV5TT19_9BILA</name>
<evidence type="ECO:0000259" key="1">
    <source>
        <dbReference type="PROSITE" id="PS50097"/>
    </source>
</evidence>
<organism evidence="3 4">
    <name type="scientific">Pristionchus entomophagus</name>
    <dbReference type="NCBI Taxonomy" id="358040"/>
    <lineage>
        <taxon>Eukaryota</taxon>
        <taxon>Metazoa</taxon>
        <taxon>Ecdysozoa</taxon>
        <taxon>Nematoda</taxon>
        <taxon>Chromadorea</taxon>
        <taxon>Rhabditida</taxon>
        <taxon>Rhabditina</taxon>
        <taxon>Diplogasteromorpha</taxon>
        <taxon>Diplogasteroidea</taxon>
        <taxon>Neodiplogasteridae</taxon>
        <taxon>Pristionchus</taxon>
    </lineage>
</organism>
<dbReference type="Pfam" id="PF00651">
    <property type="entry name" value="BTB"/>
    <property type="match status" value="1"/>
</dbReference>
<dbReference type="InterPro" id="IPR011333">
    <property type="entry name" value="SKP1/BTB/POZ_sf"/>
</dbReference>
<dbReference type="SUPFAM" id="SSF49599">
    <property type="entry name" value="TRAF domain-like"/>
    <property type="match status" value="1"/>
</dbReference>
<reference evidence="3" key="1">
    <citation type="submission" date="2023-10" db="EMBL/GenBank/DDBJ databases">
        <title>Genome assembly of Pristionchus species.</title>
        <authorList>
            <person name="Yoshida K."/>
            <person name="Sommer R.J."/>
        </authorList>
    </citation>
    <scope>NUCLEOTIDE SEQUENCE</scope>
    <source>
        <strain evidence="3">RS0144</strain>
    </source>
</reference>
<dbReference type="Proteomes" id="UP001432027">
    <property type="component" value="Unassembled WGS sequence"/>
</dbReference>